<dbReference type="EC" id="3.2.1.52" evidence="3"/>
<dbReference type="GO" id="GO:0005975">
    <property type="term" value="P:carbohydrate metabolic process"/>
    <property type="evidence" value="ECO:0007669"/>
    <property type="project" value="InterPro"/>
</dbReference>
<protein>
    <recommendedName>
        <fullName evidence="3">beta-N-acetylhexosaminidase</fullName>
        <ecNumber evidence="3">3.2.1.52</ecNumber>
    </recommendedName>
</protein>
<comment type="similarity">
    <text evidence="2">Belongs to the glycosyl hydrolase 3 family.</text>
</comment>
<dbReference type="SUPFAM" id="SSF56601">
    <property type="entry name" value="beta-lactamase/transpeptidase-like"/>
    <property type="match status" value="1"/>
</dbReference>
<dbReference type="AlphaFoldDB" id="A0A381SIP7"/>
<reference evidence="8" key="1">
    <citation type="submission" date="2018-05" db="EMBL/GenBank/DDBJ databases">
        <authorList>
            <person name="Lanie J.A."/>
            <person name="Ng W.-L."/>
            <person name="Kazmierczak K.M."/>
            <person name="Andrzejewski T.M."/>
            <person name="Davidsen T.M."/>
            <person name="Wayne K.J."/>
            <person name="Tettelin H."/>
            <person name="Glass J.I."/>
            <person name="Rusch D."/>
            <person name="Podicherti R."/>
            <person name="Tsui H.-C.T."/>
            <person name="Winkler M.E."/>
        </authorList>
    </citation>
    <scope>NUCLEOTIDE SEQUENCE</scope>
</reference>
<dbReference type="Gene3D" id="3.20.20.300">
    <property type="entry name" value="Glycoside hydrolase, family 3, N-terminal domain"/>
    <property type="match status" value="1"/>
</dbReference>
<dbReference type="GO" id="GO:0004563">
    <property type="term" value="F:beta-N-acetylhexosaminidase activity"/>
    <property type="evidence" value="ECO:0007669"/>
    <property type="project" value="UniProtKB-EC"/>
</dbReference>
<accession>A0A381SIP7</accession>
<proteinExistence type="inferred from homology"/>
<evidence type="ECO:0000313" key="8">
    <source>
        <dbReference type="EMBL" id="SVA01133.1"/>
    </source>
</evidence>
<feature type="non-terminal residue" evidence="8">
    <location>
        <position position="634"/>
    </location>
</feature>
<dbReference type="GO" id="GO:0009254">
    <property type="term" value="P:peptidoglycan turnover"/>
    <property type="evidence" value="ECO:0007669"/>
    <property type="project" value="TreeGrafter"/>
</dbReference>
<evidence type="ECO:0000256" key="2">
    <source>
        <dbReference type="ARBA" id="ARBA00005336"/>
    </source>
</evidence>
<dbReference type="InterPro" id="IPR012338">
    <property type="entry name" value="Beta-lactam/transpept-like"/>
</dbReference>
<comment type="catalytic activity">
    <reaction evidence="1">
        <text>Hydrolysis of terminal non-reducing N-acetyl-D-hexosamine residues in N-acetyl-beta-D-hexosaminides.</text>
        <dbReference type="EC" id="3.2.1.52"/>
    </reaction>
</comment>
<evidence type="ECO:0000256" key="3">
    <source>
        <dbReference type="ARBA" id="ARBA00012663"/>
    </source>
</evidence>
<dbReference type="InterPro" id="IPR001764">
    <property type="entry name" value="Glyco_hydro_3_N"/>
</dbReference>
<feature type="domain" description="Glycoside hydrolase family 3 C-terminal" evidence="7">
    <location>
        <begin position="367"/>
        <end position="535"/>
    </location>
</feature>
<dbReference type="EMBL" id="UINC01002873">
    <property type="protein sequence ID" value="SVA01133.1"/>
    <property type="molecule type" value="Genomic_DNA"/>
</dbReference>
<dbReference type="Gene3D" id="3.40.710.10">
    <property type="entry name" value="DD-peptidase/beta-lactamase superfamily"/>
    <property type="match status" value="1"/>
</dbReference>
<dbReference type="InterPro" id="IPR036962">
    <property type="entry name" value="Glyco_hydro_3_N_sf"/>
</dbReference>
<evidence type="ECO:0000256" key="4">
    <source>
        <dbReference type="ARBA" id="ARBA00022801"/>
    </source>
</evidence>
<dbReference type="InterPro" id="IPR002772">
    <property type="entry name" value="Glyco_hydro_3_C"/>
</dbReference>
<dbReference type="PANTHER" id="PTHR30480">
    <property type="entry name" value="BETA-HEXOSAMINIDASE-RELATED"/>
    <property type="match status" value="1"/>
</dbReference>
<keyword evidence="4" id="KW-0378">Hydrolase</keyword>
<dbReference type="InterPro" id="IPR017853">
    <property type="entry name" value="GH"/>
</dbReference>
<organism evidence="8">
    <name type="scientific">marine metagenome</name>
    <dbReference type="NCBI Taxonomy" id="408172"/>
    <lineage>
        <taxon>unclassified sequences</taxon>
        <taxon>metagenomes</taxon>
        <taxon>ecological metagenomes</taxon>
    </lineage>
</organism>
<dbReference type="Gene3D" id="3.40.50.1700">
    <property type="entry name" value="Glycoside hydrolase family 3 C-terminal domain"/>
    <property type="match status" value="1"/>
</dbReference>
<dbReference type="PANTHER" id="PTHR30480:SF13">
    <property type="entry name" value="BETA-HEXOSAMINIDASE"/>
    <property type="match status" value="1"/>
</dbReference>
<keyword evidence="5" id="KW-0326">Glycosidase</keyword>
<evidence type="ECO:0000259" key="6">
    <source>
        <dbReference type="Pfam" id="PF00933"/>
    </source>
</evidence>
<dbReference type="Pfam" id="PF00933">
    <property type="entry name" value="Glyco_hydro_3"/>
    <property type="match status" value="1"/>
</dbReference>
<dbReference type="Pfam" id="PF01915">
    <property type="entry name" value="Glyco_hydro_3_C"/>
    <property type="match status" value="1"/>
</dbReference>
<name>A0A381SIP7_9ZZZZ</name>
<evidence type="ECO:0000259" key="7">
    <source>
        <dbReference type="Pfam" id="PF01915"/>
    </source>
</evidence>
<dbReference type="SUPFAM" id="SSF51445">
    <property type="entry name" value="(Trans)glycosidases"/>
    <property type="match status" value="1"/>
</dbReference>
<dbReference type="InterPro" id="IPR050226">
    <property type="entry name" value="NagZ_Beta-hexosaminidase"/>
</dbReference>
<dbReference type="PRINTS" id="PR00133">
    <property type="entry name" value="GLHYDRLASE3"/>
</dbReference>
<dbReference type="InterPro" id="IPR036881">
    <property type="entry name" value="Glyco_hydro_3_C_sf"/>
</dbReference>
<feature type="domain" description="Glycoside hydrolase family 3 N-terminal" evidence="6">
    <location>
        <begin position="9"/>
        <end position="327"/>
    </location>
</feature>
<dbReference type="SUPFAM" id="SSF52279">
    <property type="entry name" value="Beta-D-glucan exohydrolase, C-terminal domain"/>
    <property type="match status" value="1"/>
</dbReference>
<sequence>METFGGLSLRQKVAQMLIYRMNMRFLSSSSKKWKEIQSLLETDGIGGVHIWYGDVGTSLTLLNKMQKYSDIPILVDADIEHGLYQRFPEGTELPPFMALAATDDPDLAYAAGKIVATEGRSVGIHWNFAPVVDVNNNPRNPIINTRSFGEDPDQVSIYGKAYIRGLQDHGMLATAKHFPGHGDTEKDSHSSMAQIPSDALRLWSVEINPFINAISSDVDAVMVSHVHAPDYQFNADLPATLSKFWVSNILKDSLGFKGVVVTDAMSMGGITNNYSDSYGLIAAVNAGCDFIIQNGDFKGSIDVIEQAVLDSIIPEERIDESVLKILRMKEKIGLNGNRFIEMKDAQGSLKDSSFQITANRMAAKALTLVKNETKFFPLELKKREKLYIIDIYDHKNDHSESITTKALRELGANVHSFQLDESDKKYVSSSILKEIPKESTVIVNAFVSPSSYKNRITLSKNQEKFIQSLAKKSEKILLNSYGTPYLIENFPMVDNYICSWKGNRIMQNAFVRALTGRENISGKLPITIPGVAERNFGIPIRKKPIWFTQEPAHESGKKLKWVMPAEAGADVTALDLLLDEAIADSAWPGNVLLAAKDGQVFYHEANGYHTYSHQRRMSPSDIFDLASISKAVST</sequence>
<evidence type="ECO:0000256" key="1">
    <source>
        <dbReference type="ARBA" id="ARBA00001231"/>
    </source>
</evidence>
<evidence type="ECO:0000256" key="5">
    <source>
        <dbReference type="ARBA" id="ARBA00023295"/>
    </source>
</evidence>
<gene>
    <name evidence="8" type="ORF">METZ01_LOCUS53987</name>
</gene>